<evidence type="ECO:0000259" key="14">
    <source>
        <dbReference type="PROSITE" id="PS51562"/>
    </source>
</evidence>
<feature type="site" description="mRNA cap binding" evidence="12">
    <location>
        <position position="381"/>
    </location>
</feature>
<proteinExistence type="inferred from homology"/>
<evidence type="ECO:0000256" key="9">
    <source>
        <dbReference type="ARBA" id="ARBA00044712"/>
    </source>
</evidence>
<dbReference type="GO" id="GO:0005634">
    <property type="term" value="C:nucleus"/>
    <property type="evidence" value="ECO:0007669"/>
    <property type="project" value="UniProtKB-SubCell"/>
</dbReference>
<dbReference type="STRING" id="195883.A0A482WHS5"/>
<gene>
    <name evidence="15" type="ORF">LSTR_LSTR009828</name>
</gene>
<evidence type="ECO:0000256" key="10">
    <source>
        <dbReference type="PIRNR" id="PIRNR028762"/>
    </source>
</evidence>
<dbReference type="Proteomes" id="UP000291343">
    <property type="component" value="Unassembled WGS sequence"/>
</dbReference>
<dbReference type="FunCoup" id="A0A482WHS5">
    <property type="interactions" value="1987"/>
</dbReference>
<keyword evidence="8 10" id="KW-0539">Nucleus</keyword>
<dbReference type="InParanoid" id="A0A482WHS5"/>
<protein>
    <recommendedName>
        <fullName evidence="10">mRNA cap guanine-N(7) methyltransferase</fullName>
        <ecNumber evidence="10">2.1.1.56</ecNumber>
    </recommendedName>
    <alternativeName>
        <fullName evidence="10">mRNA (guanine-N(7))-methyltransferase</fullName>
    </alternativeName>
    <alternativeName>
        <fullName evidence="10">mRNA cap methyltransferase</fullName>
    </alternativeName>
</protein>
<comment type="similarity">
    <text evidence="10">Belongs to the class I-like SAM-binding methyltransferase superfamily. mRNA cap 0 methyltransferase family.</text>
</comment>
<dbReference type="SUPFAM" id="SSF53335">
    <property type="entry name" value="S-adenosyl-L-methionine-dependent methyltransferases"/>
    <property type="match status" value="1"/>
</dbReference>
<dbReference type="GO" id="GO:0004482">
    <property type="term" value="F:mRNA 5'-cap (guanine-N7-)-methyltransferase activity"/>
    <property type="evidence" value="ECO:0007669"/>
    <property type="project" value="UniProtKB-EC"/>
</dbReference>
<feature type="binding site" evidence="11">
    <location>
        <position position="135"/>
    </location>
    <ligand>
        <name>S-adenosyl-L-methionine</name>
        <dbReference type="ChEBI" id="CHEBI:59789"/>
    </ligand>
</feature>
<feature type="binding site" evidence="11">
    <location>
        <position position="202"/>
    </location>
    <ligand>
        <name>S-adenosyl-L-methionine</name>
        <dbReference type="ChEBI" id="CHEBI:59789"/>
    </ligand>
</feature>
<keyword evidence="3 10" id="KW-0507">mRNA processing</keyword>
<evidence type="ECO:0000256" key="3">
    <source>
        <dbReference type="ARBA" id="ARBA00022664"/>
    </source>
</evidence>
<sequence length="428" mass="49578">MMTDSVVEGVPDRYGMNIKDIPCNLYSEINSDAHNSNESRSQTSDNLEGHGAIVAAHYNTIEEKGLEERNKSRIVYLRNFNNWIKSMLIDEYLKEIKDNKKQYNAPLKVLDMCCGKGGDLFKWRSGRISHLICADLAETSVEQCENRYKDLRDRADKEPYRMGPLFTAEFIAADCTKTQLRQKYKDVTIDLDLVSCQFSFHYSFESLAQAECLLRNASECLQPGGYLIGTMPDAYEIVTRLEKSGGLKFGNEVYEITFESRETPFPLFGAKYNFHLEGVVDCPEFLVHFPTLEKLALKYGLELVRNEKFEDYFNSERKLYSGRRLLTKMQALETYPPAEEDTKLIGNEKEDYDHAKDYLEKHKTKQIGTLSKPEWQAATLYLVFAFRKMHKLIGDKGEVTYKPFVPKPKEREDDNDYGEPKRKYARRD</sequence>
<dbReference type="CDD" id="cd02440">
    <property type="entry name" value="AdoMet_MTases"/>
    <property type="match status" value="1"/>
</dbReference>
<evidence type="ECO:0000256" key="5">
    <source>
        <dbReference type="ARBA" id="ARBA00022691"/>
    </source>
</evidence>
<feature type="region of interest" description="Disordered" evidence="13">
    <location>
        <begin position="400"/>
        <end position="428"/>
    </location>
</feature>
<evidence type="ECO:0000256" key="11">
    <source>
        <dbReference type="PIRSR" id="PIRSR028762-1"/>
    </source>
</evidence>
<organism evidence="15 16">
    <name type="scientific">Laodelphax striatellus</name>
    <name type="common">Small brown planthopper</name>
    <name type="synonym">Delphax striatella</name>
    <dbReference type="NCBI Taxonomy" id="195883"/>
    <lineage>
        <taxon>Eukaryota</taxon>
        <taxon>Metazoa</taxon>
        <taxon>Ecdysozoa</taxon>
        <taxon>Arthropoda</taxon>
        <taxon>Hexapoda</taxon>
        <taxon>Insecta</taxon>
        <taxon>Pterygota</taxon>
        <taxon>Neoptera</taxon>
        <taxon>Paraneoptera</taxon>
        <taxon>Hemiptera</taxon>
        <taxon>Auchenorrhyncha</taxon>
        <taxon>Fulgoroidea</taxon>
        <taxon>Delphacidae</taxon>
        <taxon>Criomorphinae</taxon>
        <taxon>Laodelphax</taxon>
    </lineage>
</organism>
<evidence type="ECO:0000256" key="2">
    <source>
        <dbReference type="ARBA" id="ARBA00022603"/>
    </source>
</evidence>
<evidence type="ECO:0000256" key="1">
    <source>
        <dbReference type="ARBA" id="ARBA00004123"/>
    </source>
</evidence>
<feature type="site" description="mRNA cap binding" evidence="12">
    <location>
        <position position="201"/>
    </location>
</feature>
<name>A0A482WHS5_LAOST</name>
<evidence type="ECO:0000313" key="16">
    <source>
        <dbReference type="Proteomes" id="UP000291343"/>
    </source>
</evidence>
<keyword evidence="5 10" id="KW-0949">S-adenosyl-L-methionine</keyword>
<keyword evidence="16" id="KW-1185">Reference proteome</keyword>
<dbReference type="OrthoDB" id="10248867at2759"/>
<reference evidence="15 16" key="1">
    <citation type="journal article" date="2017" name="Gigascience">
        <title>Genome sequence of the small brown planthopper, Laodelphax striatellus.</title>
        <authorList>
            <person name="Zhu J."/>
            <person name="Jiang F."/>
            <person name="Wang X."/>
            <person name="Yang P."/>
            <person name="Bao Y."/>
            <person name="Zhao W."/>
            <person name="Wang W."/>
            <person name="Lu H."/>
            <person name="Wang Q."/>
            <person name="Cui N."/>
            <person name="Li J."/>
            <person name="Chen X."/>
            <person name="Luo L."/>
            <person name="Yu J."/>
            <person name="Kang L."/>
            <person name="Cui F."/>
        </authorList>
    </citation>
    <scope>NUCLEOTIDE SEQUENCE [LARGE SCALE GENOMIC DNA]</scope>
    <source>
        <strain evidence="15">Lst14</strain>
    </source>
</reference>
<feature type="domain" description="MRNA cap 0 methyltransferase" evidence="14">
    <location>
        <begin position="72"/>
        <end position="389"/>
    </location>
</feature>
<comment type="subcellular location">
    <subcellularLocation>
        <location evidence="1 10">Nucleus</location>
    </subcellularLocation>
</comment>
<feature type="binding site" evidence="11">
    <location>
        <position position="85"/>
    </location>
    <ligand>
        <name>S-adenosyl-L-methionine</name>
        <dbReference type="ChEBI" id="CHEBI:59789"/>
    </ligand>
</feature>
<evidence type="ECO:0000256" key="6">
    <source>
        <dbReference type="ARBA" id="ARBA00022884"/>
    </source>
</evidence>
<dbReference type="SMR" id="A0A482WHS5"/>
<accession>A0A482WHS5</accession>
<feature type="binding site" evidence="11">
    <location>
        <position position="197"/>
    </location>
    <ligand>
        <name>S-adenosyl-L-methionine</name>
        <dbReference type="ChEBI" id="CHEBI:59789"/>
    </ligand>
</feature>
<dbReference type="InterPro" id="IPR004971">
    <property type="entry name" value="mRNA_G-N7_MeTrfase_dom"/>
</dbReference>
<feature type="site" description="mRNA cap binding" evidence="12">
    <location>
        <position position="116"/>
    </location>
</feature>
<dbReference type="EMBL" id="QKKF02034882">
    <property type="protein sequence ID" value="RZF33099.1"/>
    <property type="molecule type" value="Genomic_DNA"/>
</dbReference>
<dbReference type="EC" id="2.1.1.56" evidence="10"/>
<dbReference type="GO" id="GO:0003723">
    <property type="term" value="F:RNA binding"/>
    <property type="evidence" value="ECO:0007669"/>
    <property type="project" value="UniProtKB-KW"/>
</dbReference>
<dbReference type="PANTHER" id="PTHR12189:SF2">
    <property type="entry name" value="MRNA CAP GUANINE-N7 METHYLTRANSFERASE"/>
    <property type="match status" value="1"/>
</dbReference>
<comment type="caution">
    <text evidence="15">The sequence shown here is derived from an EMBL/GenBank/DDBJ whole genome shotgun (WGS) entry which is preliminary data.</text>
</comment>
<feature type="binding site" evidence="11">
    <location>
        <position position="174"/>
    </location>
    <ligand>
        <name>S-adenosyl-L-methionine</name>
        <dbReference type="ChEBI" id="CHEBI:59789"/>
    </ligand>
</feature>
<dbReference type="PANTHER" id="PTHR12189">
    <property type="entry name" value="MRNA GUANINE-7- METHYLTRANSFERASE"/>
    <property type="match status" value="1"/>
</dbReference>
<keyword evidence="4 10" id="KW-0808">Transferase</keyword>
<evidence type="ECO:0000256" key="13">
    <source>
        <dbReference type="SAM" id="MobiDB-lite"/>
    </source>
</evidence>
<feature type="binding site" evidence="12">
    <location>
        <begin position="81"/>
        <end position="82"/>
    </location>
    <ligand>
        <name>mRNA</name>
        <dbReference type="ChEBI" id="CHEBI:33699"/>
    </ligand>
</feature>
<feature type="site" description="mRNA cap binding" evidence="12">
    <location>
        <position position="147"/>
    </location>
</feature>
<feature type="compositionally biased region" description="Basic and acidic residues" evidence="13">
    <location>
        <begin position="407"/>
        <end position="428"/>
    </location>
</feature>
<dbReference type="Gene3D" id="3.40.50.150">
    <property type="entry name" value="Vaccinia Virus protein VP39"/>
    <property type="match status" value="1"/>
</dbReference>
<evidence type="ECO:0000256" key="12">
    <source>
        <dbReference type="PIRSR" id="PIRSR028762-2"/>
    </source>
</evidence>
<keyword evidence="6 10" id="KW-0694">RNA-binding</keyword>
<dbReference type="InterPro" id="IPR029063">
    <property type="entry name" value="SAM-dependent_MTases_sf"/>
</dbReference>
<keyword evidence="7 10" id="KW-0506">mRNA capping</keyword>
<keyword evidence="2 10" id="KW-0489">Methyltransferase</keyword>
<dbReference type="PIRSF" id="PIRSF028762">
    <property type="entry name" value="ABD1"/>
    <property type="match status" value="1"/>
</dbReference>
<evidence type="ECO:0000256" key="4">
    <source>
        <dbReference type="ARBA" id="ARBA00022679"/>
    </source>
</evidence>
<dbReference type="AlphaFoldDB" id="A0A482WHS5"/>
<evidence type="ECO:0000256" key="8">
    <source>
        <dbReference type="ARBA" id="ARBA00023242"/>
    </source>
</evidence>
<evidence type="ECO:0000256" key="7">
    <source>
        <dbReference type="ARBA" id="ARBA00023042"/>
    </source>
</evidence>
<dbReference type="PROSITE" id="PS51562">
    <property type="entry name" value="RNA_CAP0_MT"/>
    <property type="match status" value="1"/>
</dbReference>
<dbReference type="InterPro" id="IPR039753">
    <property type="entry name" value="RG7MT1"/>
</dbReference>
<dbReference type="Pfam" id="PF03291">
    <property type="entry name" value="mRNA_G-N7_MeTrfase"/>
    <property type="match status" value="1"/>
</dbReference>
<feature type="site" description="mRNA cap binding" evidence="12">
    <location>
        <position position="122"/>
    </location>
</feature>
<feature type="site" description="mRNA cap binding" evidence="12">
    <location>
        <position position="284"/>
    </location>
</feature>
<dbReference type="InterPro" id="IPR016899">
    <property type="entry name" value="mRNA_G-N7_MeTrfase_euk"/>
</dbReference>
<feature type="binding site" evidence="11">
    <location>
        <position position="113"/>
    </location>
    <ligand>
        <name>S-adenosyl-L-methionine</name>
        <dbReference type="ChEBI" id="CHEBI:59789"/>
    </ligand>
</feature>
<evidence type="ECO:0000313" key="15">
    <source>
        <dbReference type="EMBL" id="RZF33099.1"/>
    </source>
</evidence>
<comment type="catalytic activity">
    <reaction evidence="9">
        <text>a 5'-end (5'-triphosphoguanosine)-ribonucleoside in mRNA + S-adenosyl-L-methionine = a 5'-end (N(7)-methyl 5'-triphosphoguanosine)-ribonucleoside in mRNA + S-adenosyl-L-homocysteine</text>
        <dbReference type="Rhea" id="RHEA:67008"/>
        <dbReference type="Rhea" id="RHEA-COMP:17166"/>
        <dbReference type="Rhea" id="RHEA-COMP:17167"/>
        <dbReference type="ChEBI" id="CHEBI:57856"/>
        <dbReference type="ChEBI" id="CHEBI:59789"/>
        <dbReference type="ChEBI" id="CHEBI:156461"/>
        <dbReference type="ChEBI" id="CHEBI:167617"/>
        <dbReference type="EC" id="2.1.1.56"/>
    </reaction>
</comment>